<dbReference type="Pfam" id="PF03713">
    <property type="entry name" value="DUF305"/>
    <property type="match status" value="1"/>
</dbReference>
<evidence type="ECO:0000256" key="1">
    <source>
        <dbReference type="SAM" id="SignalP"/>
    </source>
</evidence>
<dbReference type="RefSeq" id="WP_120181999.1">
    <property type="nucleotide sequence ID" value="NZ_MBTA01000025.1"/>
</dbReference>
<organism evidence="3 4">
    <name type="scientific">Pelobium manganitolerans</name>
    <dbReference type="NCBI Taxonomy" id="1842495"/>
    <lineage>
        <taxon>Bacteria</taxon>
        <taxon>Pseudomonadati</taxon>
        <taxon>Bacteroidota</taxon>
        <taxon>Sphingobacteriia</taxon>
        <taxon>Sphingobacteriales</taxon>
        <taxon>Sphingobacteriaceae</taxon>
        <taxon>Pelobium</taxon>
    </lineage>
</organism>
<keyword evidence="1" id="KW-0732">Signal</keyword>
<feature type="signal peptide" evidence="1">
    <location>
        <begin position="1"/>
        <end position="21"/>
    </location>
</feature>
<proteinExistence type="predicted"/>
<dbReference type="OrthoDB" id="8603558at2"/>
<comment type="caution">
    <text evidence="3">The sequence shown here is derived from an EMBL/GenBank/DDBJ whole genome shotgun (WGS) entry which is preliminary data.</text>
</comment>
<feature type="chain" id="PRO_5019430773" description="DUF305 domain-containing protein" evidence="1">
    <location>
        <begin position="22"/>
        <end position="204"/>
    </location>
</feature>
<dbReference type="PANTHER" id="PTHR36933:SF1">
    <property type="entry name" value="SLL0788 PROTEIN"/>
    <property type="match status" value="1"/>
</dbReference>
<dbReference type="PANTHER" id="PTHR36933">
    <property type="entry name" value="SLL0788 PROTEIN"/>
    <property type="match status" value="1"/>
</dbReference>
<evidence type="ECO:0000313" key="3">
    <source>
        <dbReference type="EMBL" id="RKD15130.1"/>
    </source>
</evidence>
<dbReference type="InterPro" id="IPR012347">
    <property type="entry name" value="Ferritin-like"/>
</dbReference>
<protein>
    <recommendedName>
        <fullName evidence="2">DUF305 domain-containing protein</fullName>
    </recommendedName>
</protein>
<dbReference type="AlphaFoldDB" id="A0A419S579"/>
<dbReference type="Proteomes" id="UP000283433">
    <property type="component" value="Unassembled WGS sequence"/>
</dbReference>
<dbReference type="EMBL" id="MBTA01000025">
    <property type="protein sequence ID" value="RKD15130.1"/>
    <property type="molecule type" value="Genomic_DNA"/>
</dbReference>
<dbReference type="Gene3D" id="1.20.1260.10">
    <property type="match status" value="2"/>
</dbReference>
<name>A0A419S579_9SPHI</name>
<sequence length="204" mass="23142">MKNVIKLLAISLLTISIASCSKDDDTIKIQKHDENQMMSIMHSMMDTMMGMQKTNDPDNDFAMMMRMHHQGAIDMSNAELKSGDDAQMKEMAQMIIDAQTAEIAQLTTFLNSHSPHGNVPEFSMQQMANMERSGKVTDLQIINGDIDHDFAMLMIQHHQSAIENARLELIYGHEDAMKTMARNIIEAQDQEIKELQQWILSDGK</sequence>
<evidence type="ECO:0000313" key="4">
    <source>
        <dbReference type="Proteomes" id="UP000283433"/>
    </source>
</evidence>
<dbReference type="PROSITE" id="PS51257">
    <property type="entry name" value="PROKAR_LIPOPROTEIN"/>
    <property type="match status" value="1"/>
</dbReference>
<gene>
    <name evidence="3" type="ORF">BCY91_06305</name>
</gene>
<reference evidence="3 4" key="1">
    <citation type="submission" date="2016-07" db="EMBL/GenBank/DDBJ databases">
        <title>Genome of Pelobium manganitolerans.</title>
        <authorList>
            <person name="Wu S."/>
            <person name="Wang G."/>
        </authorList>
    </citation>
    <scope>NUCLEOTIDE SEQUENCE [LARGE SCALE GENOMIC DNA]</scope>
    <source>
        <strain evidence="3 4">YS-25</strain>
    </source>
</reference>
<feature type="domain" description="DUF305" evidence="2">
    <location>
        <begin position="58"/>
        <end position="198"/>
    </location>
</feature>
<dbReference type="InterPro" id="IPR005183">
    <property type="entry name" value="DUF305_CopM-like"/>
</dbReference>
<evidence type="ECO:0000259" key="2">
    <source>
        <dbReference type="Pfam" id="PF03713"/>
    </source>
</evidence>
<accession>A0A419S579</accession>
<keyword evidence="4" id="KW-1185">Reference proteome</keyword>